<comment type="caution">
    <text evidence="2">The sequence shown here is derived from an EMBL/GenBank/DDBJ whole genome shotgun (WGS) entry which is preliminary data.</text>
</comment>
<reference evidence="2 3" key="1">
    <citation type="submission" date="2024-01" db="EMBL/GenBank/DDBJ databases">
        <title>A draft genome for the cacao thread blight pathogen Marasmiellus scandens.</title>
        <authorList>
            <person name="Baruah I.K."/>
            <person name="Leung J."/>
            <person name="Bukari Y."/>
            <person name="Amoako-Attah I."/>
            <person name="Meinhardt L.W."/>
            <person name="Bailey B.A."/>
            <person name="Cohen S.P."/>
        </authorList>
    </citation>
    <scope>NUCLEOTIDE SEQUENCE [LARGE SCALE GENOMIC DNA]</scope>
    <source>
        <strain evidence="2 3">GH-19</strain>
    </source>
</reference>
<organism evidence="2 3">
    <name type="scientific">Marasmiellus scandens</name>
    <dbReference type="NCBI Taxonomy" id="2682957"/>
    <lineage>
        <taxon>Eukaryota</taxon>
        <taxon>Fungi</taxon>
        <taxon>Dikarya</taxon>
        <taxon>Basidiomycota</taxon>
        <taxon>Agaricomycotina</taxon>
        <taxon>Agaricomycetes</taxon>
        <taxon>Agaricomycetidae</taxon>
        <taxon>Agaricales</taxon>
        <taxon>Marasmiineae</taxon>
        <taxon>Omphalotaceae</taxon>
        <taxon>Marasmiellus</taxon>
    </lineage>
</organism>
<feature type="region of interest" description="Disordered" evidence="1">
    <location>
        <begin position="1"/>
        <end position="93"/>
    </location>
</feature>
<dbReference type="EMBL" id="JBANRG010000021">
    <property type="protein sequence ID" value="KAK7456383.1"/>
    <property type="molecule type" value="Genomic_DNA"/>
</dbReference>
<sequence>MKGLGSPPESSPSRSPPPAHQQSQEQEKPEGSPVPEPRYDSPGSINSGEDSDPSDIFTPRPRRGQRGIRRRGGIRRKAGSGEIDPNDFGVEDQGQVVRNTTDNTARKTQNTRVVGDDDSKPVRLRLDMNLDVQVQLKASVHGDLTLSLL</sequence>
<keyword evidence="3" id="KW-1185">Reference proteome</keyword>
<dbReference type="PANTHER" id="PTHR35587:SF3">
    <property type="entry name" value="EXPRESSED PROTEIN"/>
    <property type="match status" value="1"/>
</dbReference>
<feature type="compositionally biased region" description="Low complexity" evidence="1">
    <location>
        <begin position="1"/>
        <end position="13"/>
    </location>
</feature>
<feature type="compositionally biased region" description="Basic residues" evidence="1">
    <location>
        <begin position="60"/>
        <end position="78"/>
    </location>
</feature>
<gene>
    <name evidence="2" type="ORF">VKT23_010631</name>
</gene>
<protein>
    <submittedName>
        <fullName evidence="2">Uncharacterized protein</fullName>
    </submittedName>
</protein>
<evidence type="ECO:0000313" key="2">
    <source>
        <dbReference type="EMBL" id="KAK7456383.1"/>
    </source>
</evidence>
<dbReference type="Proteomes" id="UP001498398">
    <property type="component" value="Unassembled WGS sequence"/>
</dbReference>
<accession>A0ABR1JDG6</accession>
<evidence type="ECO:0000256" key="1">
    <source>
        <dbReference type="SAM" id="MobiDB-lite"/>
    </source>
</evidence>
<evidence type="ECO:0000313" key="3">
    <source>
        <dbReference type="Proteomes" id="UP001498398"/>
    </source>
</evidence>
<name>A0ABR1JDG6_9AGAR</name>
<dbReference type="PANTHER" id="PTHR35587">
    <property type="entry name" value="EXPRESSED PROTEIN"/>
    <property type="match status" value="1"/>
</dbReference>
<proteinExistence type="predicted"/>